<dbReference type="KEGG" id="gog:C1280_26205"/>
<dbReference type="PANTHER" id="PTHR46797">
    <property type="entry name" value="HTH-TYPE TRANSCRIPTIONAL REGULATOR"/>
    <property type="match status" value="1"/>
</dbReference>
<dbReference type="Pfam" id="PF01381">
    <property type="entry name" value="HTH_3"/>
    <property type="match status" value="1"/>
</dbReference>
<evidence type="ECO:0000313" key="3">
    <source>
        <dbReference type="EMBL" id="AWM40153.1"/>
    </source>
</evidence>
<keyword evidence="4" id="KW-1185">Reference proteome</keyword>
<dbReference type="InterPro" id="IPR050807">
    <property type="entry name" value="TransReg_Diox_bact_type"/>
</dbReference>
<dbReference type="OrthoDB" id="9814553at2"/>
<dbReference type="AlphaFoldDB" id="A0A2Z3H2A0"/>
<dbReference type="Proteomes" id="UP000245802">
    <property type="component" value="Chromosome"/>
</dbReference>
<dbReference type="PANTHER" id="PTHR46797:SF1">
    <property type="entry name" value="METHYLPHOSPHONATE SYNTHASE"/>
    <property type="match status" value="1"/>
</dbReference>
<dbReference type="CDD" id="cd00093">
    <property type="entry name" value="HTH_XRE"/>
    <property type="match status" value="1"/>
</dbReference>
<name>A0A2Z3H2A0_9BACT</name>
<dbReference type="InterPro" id="IPR010982">
    <property type="entry name" value="Lambda_DNA-bd_dom_sf"/>
</dbReference>
<protein>
    <submittedName>
        <fullName evidence="3">XRE family transcriptional regulator</fullName>
    </submittedName>
</protein>
<proteinExistence type="predicted"/>
<organism evidence="3 4">
    <name type="scientific">Gemmata obscuriglobus</name>
    <dbReference type="NCBI Taxonomy" id="114"/>
    <lineage>
        <taxon>Bacteria</taxon>
        <taxon>Pseudomonadati</taxon>
        <taxon>Planctomycetota</taxon>
        <taxon>Planctomycetia</taxon>
        <taxon>Gemmatales</taxon>
        <taxon>Gemmataceae</taxon>
        <taxon>Gemmata</taxon>
    </lineage>
</organism>
<dbReference type="SUPFAM" id="SSF47413">
    <property type="entry name" value="lambda repressor-like DNA-binding domains"/>
    <property type="match status" value="1"/>
</dbReference>
<dbReference type="SMART" id="SM00530">
    <property type="entry name" value="HTH_XRE"/>
    <property type="match status" value="1"/>
</dbReference>
<gene>
    <name evidence="3" type="ORF">C1280_26205</name>
</gene>
<reference evidence="3 4" key="1">
    <citation type="submission" date="2018-01" db="EMBL/GenBank/DDBJ databases">
        <title>G. obscuriglobus.</title>
        <authorList>
            <person name="Franke J."/>
            <person name="Blomberg W."/>
            <person name="Selmecki A."/>
        </authorList>
    </citation>
    <scope>NUCLEOTIDE SEQUENCE [LARGE SCALE GENOMIC DNA]</scope>
    <source>
        <strain evidence="3 4">DSM 5831</strain>
    </source>
</reference>
<dbReference type="GO" id="GO:0003700">
    <property type="term" value="F:DNA-binding transcription factor activity"/>
    <property type="evidence" value="ECO:0007669"/>
    <property type="project" value="TreeGrafter"/>
</dbReference>
<keyword evidence="1" id="KW-0238">DNA-binding</keyword>
<evidence type="ECO:0000313" key="4">
    <source>
        <dbReference type="Proteomes" id="UP000245802"/>
    </source>
</evidence>
<dbReference type="RefSeq" id="WP_010034160.1">
    <property type="nucleotide sequence ID" value="NZ_CP025958.1"/>
</dbReference>
<dbReference type="GO" id="GO:0003677">
    <property type="term" value="F:DNA binding"/>
    <property type="evidence" value="ECO:0007669"/>
    <property type="project" value="UniProtKB-KW"/>
</dbReference>
<dbReference type="Gene3D" id="1.10.260.40">
    <property type="entry name" value="lambda repressor-like DNA-binding domains"/>
    <property type="match status" value="1"/>
</dbReference>
<accession>A0A2Z3H2A0</accession>
<feature type="domain" description="HTH cro/C1-type" evidence="2">
    <location>
        <begin position="6"/>
        <end position="60"/>
    </location>
</feature>
<dbReference type="PROSITE" id="PS50943">
    <property type="entry name" value="HTH_CROC1"/>
    <property type="match status" value="1"/>
</dbReference>
<dbReference type="EMBL" id="CP025958">
    <property type="protein sequence ID" value="AWM40153.1"/>
    <property type="molecule type" value="Genomic_DNA"/>
</dbReference>
<sequence>MFGKLLKEARLKAEMTQELLAVKAELTREYVSLLERDQRTPTIEVFIRLVRAVGLSPAEVILEVEKSLRAAEPGD</sequence>
<dbReference type="GO" id="GO:0005829">
    <property type="term" value="C:cytosol"/>
    <property type="evidence" value="ECO:0007669"/>
    <property type="project" value="TreeGrafter"/>
</dbReference>
<dbReference type="InterPro" id="IPR001387">
    <property type="entry name" value="Cro/C1-type_HTH"/>
</dbReference>
<evidence type="ECO:0000259" key="2">
    <source>
        <dbReference type="PROSITE" id="PS50943"/>
    </source>
</evidence>
<evidence type="ECO:0000256" key="1">
    <source>
        <dbReference type="ARBA" id="ARBA00023125"/>
    </source>
</evidence>